<gene>
    <name evidence="2" type="ORF">AB4876_18460</name>
</gene>
<organism evidence="2 3">
    <name type="scientific">Zhongshania guokunii</name>
    <dbReference type="NCBI Taxonomy" id="641783"/>
    <lineage>
        <taxon>Bacteria</taxon>
        <taxon>Pseudomonadati</taxon>
        <taxon>Pseudomonadota</taxon>
        <taxon>Gammaproteobacteria</taxon>
        <taxon>Cellvibrionales</taxon>
        <taxon>Spongiibacteraceae</taxon>
        <taxon>Zhongshania</taxon>
    </lineage>
</organism>
<dbReference type="SUPFAM" id="SSF69572">
    <property type="entry name" value="Activating enzymes of the ubiquitin-like proteins"/>
    <property type="match status" value="1"/>
</dbReference>
<proteinExistence type="predicted"/>
<dbReference type="Proteomes" id="UP001557485">
    <property type="component" value="Unassembled WGS sequence"/>
</dbReference>
<accession>A0ABV3UEL5</accession>
<dbReference type="InterPro" id="IPR035985">
    <property type="entry name" value="Ubiquitin-activating_enz"/>
</dbReference>
<comment type="caution">
    <text evidence="2">The sequence shown here is derived from an EMBL/GenBank/DDBJ whole genome shotgun (WGS) entry which is preliminary data.</text>
</comment>
<feature type="domain" description="THIF-type NAD/FAD binding fold" evidence="1">
    <location>
        <begin position="90"/>
        <end position="187"/>
    </location>
</feature>
<evidence type="ECO:0000259" key="1">
    <source>
        <dbReference type="Pfam" id="PF00899"/>
    </source>
</evidence>
<dbReference type="GO" id="GO:0016779">
    <property type="term" value="F:nucleotidyltransferase activity"/>
    <property type="evidence" value="ECO:0007669"/>
    <property type="project" value="UniProtKB-KW"/>
</dbReference>
<dbReference type="EMBL" id="JBFRYA010000024">
    <property type="protein sequence ID" value="MEX1670899.1"/>
    <property type="molecule type" value="Genomic_DNA"/>
</dbReference>
<sequence length="236" mass="26028">MAWQSTLDPRCRRKIHERIKEGERKKVNGVLIIIESPLITYGFAILYDRQWPVQKGKLEGRRDLTLGLKAMPVSVIRIDDRYLAQRNIPKLKTLAGKSLAIVGCGTIVGYLSCMLVKAGAGTCGGKLTLGDFDYLLPQNIGRHRLGFPDLLSNKAEAMAKELKRSAPTEIRALPVDVRQAQLGKLDLLIEATGEESLGHWLCSHYPIPALMLSVWIEGPGTAVRALLRKNASGACF</sequence>
<evidence type="ECO:0000313" key="3">
    <source>
        <dbReference type="Proteomes" id="UP001557485"/>
    </source>
</evidence>
<dbReference type="Pfam" id="PF00899">
    <property type="entry name" value="ThiF"/>
    <property type="match status" value="1"/>
</dbReference>
<dbReference type="InterPro" id="IPR000594">
    <property type="entry name" value="ThiF_NAD_FAD-bd"/>
</dbReference>
<keyword evidence="2" id="KW-0548">Nucleotidyltransferase</keyword>
<keyword evidence="3" id="KW-1185">Reference proteome</keyword>
<evidence type="ECO:0000313" key="2">
    <source>
        <dbReference type="EMBL" id="MEX1670899.1"/>
    </source>
</evidence>
<protein>
    <submittedName>
        <fullName evidence="2">ThiF family adenylyltransferase</fullName>
    </submittedName>
</protein>
<reference evidence="2 3" key="1">
    <citation type="journal article" date="2011" name="Int. J. Syst. Evol. Microbiol.">
        <title>Zhongshania antarctica gen. nov., sp. nov. and Zhongshania guokunii sp. nov., gammaproteobacteria respectively isolated from coastal attached (fast) ice and surface seawater of the Antarctic.</title>
        <authorList>
            <person name="Li H.J."/>
            <person name="Zhang X.Y."/>
            <person name="Chen C.X."/>
            <person name="Zhang Y.J."/>
            <person name="Gao Z.M."/>
            <person name="Yu Y."/>
            <person name="Chen X.L."/>
            <person name="Chen B."/>
            <person name="Zhang Y.Z."/>
        </authorList>
    </citation>
    <scope>NUCLEOTIDE SEQUENCE [LARGE SCALE GENOMIC DNA]</scope>
    <source>
        <strain evidence="2 3">ZS6-22T</strain>
    </source>
</reference>
<dbReference type="Gene3D" id="3.40.50.720">
    <property type="entry name" value="NAD(P)-binding Rossmann-like Domain"/>
    <property type="match status" value="1"/>
</dbReference>
<dbReference type="RefSeq" id="WP_368383170.1">
    <property type="nucleotide sequence ID" value="NZ_JBFRYA010000024.1"/>
</dbReference>
<name>A0ABV3UEL5_9GAMM</name>
<keyword evidence="2" id="KW-0808">Transferase</keyword>